<proteinExistence type="predicted"/>
<evidence type="ECO:0000256" key="1">
    <source>
        <dbReference type="ARBA" id="ARBA00004496"/>
    </source>
</evidence>
<dbReference type="AlphaFoldDB" id="A0A8E0WKH8"/>
<sequence length="320" mass="35116">MSSPKPIKFLGSNFDAIGYIEHGGGIYTLLVTRGKYEEMMKEVARNKGEAIDLSLEVEDRAQDLVSHIGKVSGAKIERVTGEEEEKSGLTSKMARINNLDGSRAAQIKYHEDQITKYKNILKELEPALQSRDQEREKILLLTKKCLTDAKYKEFKPYIRKTAKQHIETHHEAYLEEADGGKALSELCEIMQNIGDGWLDGASEKAIGSDRKGSIAANDNNLEKSKTKQIKDILKAGGKLGFNVVLESVKAGGADAYLRKQAIEGGKKVGSYVACCIADRIKGRLCGKELHANDNGVSAKTFKSCVVSASHSKTKAPEVSR</sequence>
<dbReference type="InterPro" id="IPR020954">
    <property type="entry name" value="Rickettsia_antigen_120kDa"/>
</dbReference>
<accession>A0A8E0WKH8</accession>
<keyword evidence="7" id="KW-1185">Reference proteome</keyword>
<comment type="caution">
    <text evidence="6">The sequence shown here is derived from an EMBL/GenBank/DDBJ whole genome shotgun (WGS) entry which is preliminary data.</text>
</comment>
<evidence type="ECO:0000256" key="4">
    <source>
        <dbReference type="ARBA" id="ARBA00030482"/>
    </source>
</evidence>
<evidence type="ECO:0000313" key="6">
    <source>
        <dbReference type="EMBL" id="KDO02219.1"/>
    </source>
</evidence>
<dbReference type="EMBL" id="JFKF01000199">
    <property type="protein sequence ID" value="KDO02219.1"/>
    <property type="molecule type" value="Genomic_DNA"/>
</dbReference>
<evidence type="ECO:0000256" key="3">
    <source>
        <dbReference type="ARBA" id="ARBA00022490"/>
    </source>
</evidence>
<comment type="subcellular location">
    <subcellularLocation>
        <location evidence="1">Cytoplasm</location>
    </subcellularLocation>
</comment>
<reference evidence="6 7" key="1">
    <citation type="submission" date="2014-02" db="EMBL/GenBank/DDBJ databases">
        <title>Draft genome sequence of Rickettsia buchneri sp. nov. ISO7T.</title>
        <authorList>
            <person name="Felsheim R.F."/>
            <person name="Kurtti T.J."/>
            <person name="Munderloh U.G."/>
        </authorList>
    </citation>
    <scope>NUCLEOTIDE SEQUENCE [LARGE SCALE GENOMIC DNA]</scope>
    <source>
        <strain evidence="7">ISO7</strain>
        <plasmid evidence="6">pREISMN_1</plasmid>
    </source>
</reference>
<evidence type="ECO:0000256" key="5">
    <source>
        <dbReference type="ARBA" id="ARBA00032482"/>
    </source>
</evidence>
<evidence type="ECO:0000256" key="2">
    <source>
        <dbReference type="ARBA" id="ARBA00019563"/>
    </source>
</evidence>
<keyword evidence="3" id="KW-0963">Cytoplasm</keyword>
<keyword evidence="6" id="KW-0614">Plasmid</keyword>
<geneLocation type="plasmid" evidence="6">
    <name>pREISMN_1</name>
</geneLocation>
<gene>
    <name evidence="6" type="ORF">REISMN_08105</name>
</gene>
<dbReference type="Pfam" id="PF12574">
    <property type="entry name" value="120_Rick_ant"/>
    <property type="match status" value="1"/>
</dbReference>
<dbReference type="GO" id="GO:0005737">
    <property type="term" value="C:cytoplasm"/>
    <property type="evidence" value="ECO:0007669"/>
    <property type="project" value="UniProtKB-SubCell"/>
</dbReference>
<protein>
    <recommendedName>
        <fullName evidence="2">Antigenic heat-stable 120 kDa protein</fullName>
    </recommendedName>
    <alternativeName>
        <fullName evidence="4">120 kDa antigen</fullName>
    </alternativeName>
    <alternativeName>
        <fullName evidence="5">Protein PS 120</fullName>
    </alternativeName>
</protein>
<organism evidence="6 7">
    <name type="scientific">Rickettsia tamurae subsp. buchneri</name>
    <dbReference type="NCBI Taxonomy" id="1462938"/>
    <lineage>
        <taxon>Bacteria</taxon>
        <taxon>Pseudomonadati</taxon>
        <taxon>Pseudomonadota</taxon>
        <taxon>Alphaproteobacteria</taxon>
        <taxon>Rickettsiales</taxon>
        <taxon>Rickettsiaceae</taxon>
        <taxon>Rickettsieae</taxon>
        <taxon>Rickettsia</taxon>
        <taxon>spotted fever group</taxon>
    </lineage>
</organism>
<evidence type="ECO:0000313" key="7">
    <source>
        <dbReference type="Proteomes" id="UP000027161"/>
    </source>
</evidence>
<name>A0A8E0WKH8_9RICK</name>
<dbReference type="Proteomes" id="UP000027161">
    <property type="component" value="Unassembled WGS sequence"/>
</dbReference>